<feature type="transmembrane region" description="Helical" evidence="1">
    <location>
        <begin position="64"/>
        <end position="83"/>
    </location>
</feature>
<keyword evidence="1" id="KW-1133">Transmembrane helix</keyword>
<evidence type="ECO:0000313" key="2">
    <source>
        <dbReference type="EMBL" id="AOG60136.1"/>
    </source>
</evidence>
<reference evidence="2 3" key="1">
    <citation type="submission" date="2016-08" db="EMBL/GenBank/DDBJ databases">
        <title>Complete genome sequence of Spiroplasma helicoides TABS-2 (DSM 22551).</title>
        <authorList>
            <person name="Shen W.-Y."/>
            <person name="Lo W.-S."/>
            <person name="Lai Y.-C."/>
            <person name="Kuo C.-H."/>
        </authorList>
    </citation>
    <scope>NUCLEOTIDE SEQUENCE [LARGE SCALE GENOMIC DNA]</scope>
    <source>
        <strain evidence="2 3">TABS-2</strain>
    </source>
</reference>
<gene>
    <name evidence="2" type="ORF">SHELI_v1c01810</name>
</gene>
<sequence>MTPIYTHIIVYLFFVVLSNGAYFLTKFLFINFIDNVKQYFGNSINLNGFPFFIKKEWKQRIIPTLLNIGVIVILYMLYLYFLYKDFEIDDFSNRVIIFLVCSIFIIIIAVAWCLYLFFYNENRVKKIGLYEFEDLTDYFDLLLKQYDFNEIKFLDFKHFKENNKLFKFGEKYFLHFEKLLSSKKYENFDLEVAKNFKNMLLKFTKKFIENNNIFENTYFVFNKVTYDKNNFSSILINNYMFIVFKHKV</sequence>
<feature type="transmembrane region" description="Helical" evidence="1">
    <location>
        <begin position="6"/>
        <end position="29"/>
    </location>
</feature>
<name>A0A1B3SJM1_9MOLU</name>
<dbReference type="EMBL" id="CP017015">
    <property type="protein sequence ID" value="AOG60136.1"/>
    <property type="molecule type" value="Genomic_DNA"/>
</dbReference>
<accession>A0A1B3SJM1</accession>
<proteinExistence type="predicted"/>
<organism evidence="2 3">
    <name type="scientific">Spiroplasma helicoides</name>
    <dbReference type="NCBI Taxonomy" id="216938"/>
    <lineage>
        <taxon>Bacteria</taxon>
        <taxon>Bacillati</taxon>
        <taxon>Mycoplasmatota</taxon>
        <taxon>Mollicutes</taxon>
        <taxon>Entomoplasmatales</taxon>
        <taxon>Spiroplasmataceae</taxon>
        <taxon>Spiroplasma</taxon>
    </lineage>
</organism>
<keyword evidence="3" id="KW-1185">Reference proteome</keyword>
<evidence type="ECO:0000256" key="1">
    <source>
        <dbReference type="SAM" id="Phobius"/>
    </source>
</evidence>
<dbReference type="KEGG" id="shj:SHELI_v1c01810"/>
<protein>
    <submittedName>
        <fullName evidence="2">Uncharacterized protein</fullName>
    </submittedName>
</protein>
<keyword evidence="1" id="KW-0472">Membrane</keyword>
<dbReference type="RefSeq" id="WP_069115912.1">
    <property type="nucleotide sequence ID" value="NZ_CP017015.1"/>
</dbReference>
<dbReference type="AlphaFoldDB" id="A0A1B3SJM1"/>
<dbReference type="STRING" id="216938.SHELI_v1c01810"/>
<evidence type="ECO:0000313" key="3">
    <source>
        <dbReference type="Proteomes" id="UP000094378"/>
    </source>
</evidence>
<dbReference type="Proteomes" id="UP000094378">
    <property type="component" value="Chromosome"/>
</dbReference>
<keyword evidence="1" id="KW-0812">Transmembrane</keyword>
<feature type="transmembrane region" description="Helical" evidence="1">
    <location>
        <begin position="95"/>
        <end position="118"/>
    </location>
</feature>